<gene>
    <name evidence="1" type="ORF">T10_561</name>
</gene>
<comment type="caution">
    <text evidence="1">The sequence shown here is derived from an EMBL/GenBank/DDBJ whole genome shotgun (WGS) entry which is preliminary data.</text>
</comment>
<sequence>MVPPSVAMVISETELKVTDTAARLILLEQQADVEICWLPYNEDRNITDEEHIDEDSLDKVIPKDVCGEADTYVRHENAVNNLVIRTGIPNRLTHTSPQLVSMLPIALLHLFFPKDNLSISLE</sequence>
<reference evidence="1 2" key="1">
    <citation type="submission" date="2015-01" db="EMBL/GenBank/DDBJ databases">
        <title>Evolution of Trichinella species and genotypes.</title>
        <authorList>
            <person name="Korhonen P.K."/>
            <person name="Edoardo P."/>
            <person name="Giuseppe L.R."/>
            <person name="Gasser R.B."/>
        </authorList>
    </citation>
    <scope>NUCLEOTIDE SEQUENCE [LARGE SCALE GENOMIC DNA]</scope>
    <source>
        <strain evidence="1">ISS1980</strain>
    </source>
</reference>
<evidence type="ECO:0000313" key="1">
    <source>
        <dbReference type="EMBL" id="KRZ77307.1"/>
    </source>
</evidence>
<dbReference type="AlphaFoldDB" id="A0A0V1MZW7"/>
<name>A0A0V1MZW7_9BILA</name>
<keyword evidence="2" id="KW-1185">Reference proteome</keyword>
<dbReference type="OrthoDB" id="10057240at2759"/>
<organism evidence="1 2">
    <name type="scientific">Trichinella papuae</name>
    <dbReference type="NCBI Taxonomy" id="268474"/>
    <lineage>
        <taxon>Eukaryota</taxon>
        <taxon>Metazoa</taxon>
        <taxon>Ecdysozoa</taxon>
        <taxon>Nematoda</taxon>
        <taxon>Enoplea</taxon>
        <taxon>Dorylaimia</taxon>
        <taxon>Trichinellida</taxon>
        <taxon>Trichinellidae</taxon>
        <taxon>Trichinella</taxon>
    </lineage>
</organism>
<dbReference type="Proteomes" id="UP000054843">
    <property type="component" value="Unassembled WGS sequence"/>
</dbReference>
<proteinExistence type="predicted"/>
<evidence type="ECO:0000313" key="2">
    <source>
        <dbReference type="Proteomes" id="UP000054843"/>
    </source>
</evidence>
<dbReference type="EMBL" id="JYDO01000020">
    <property type="protein sequence ID" value="KRZ77307.1"/>
    <property type="molecule type" value="Genomic_DNA"/>
</dbReference>
<protein>
    <submittedName>
        <fullName evidence="1">Uncharacterized protein</fullName>
    </submittedName>
</protein>
<accession>A0A0V1MZW7</accession>